<organism evidence="1 2">
    <name type="scientific">Aliarcobacter cryaerophilus</name>
    <dbReference type="NCBI Taxonomy" id="28198"/>
    <lineage>
        <taxon>Bacteria</taxon>
        <taxon>Pseudomonadati</taxon>
        <taxon>Campylobacterota</taxon>
        <taxon>Epsilonproteobacteria</taxon>
        <taxon>Campylobacterales</taxon>
        <taxon>Arcobacteraceae</taxon>
        <taxon>Aliarcobacter</taxon>
    </lineage>
</organism>
<dbReference type="Gene3D" id="3.30.70.240">
    <property type="match status" value="1"/>
</dbReference>
<gene>
    <name evidence="1" type="ORF">NGX11_06460</name>
</gene>
<name>A0AA46MYV2_9BACT</name>
<dbReference type="RefSeq" id="WP_263514164.1">
    <property type="nucleotide sequence ID" value="NZ_CP099556.1"/>
</dbReference>
<dbReference type="AlphaFoldDB" id="A0AA46MYV2"/>
<accession>A0AA46MYV2</accession>
<dbReference type="InterPro" id="IPR048135">
    <property type="entry name" value="VapD-like"/>
</dbReference>
<dbReference type="EMBL" id="CP099556">
    <property type="protein sequence ID" value="UYF42550.1"/>
    <property type="molecule type" value="Genomic_DNA"/>
</dbReference>
<evidence type="ECO:0000313" key="1">
    <source>
        <dbReference type="EMBL" id="UYF42550.1"/>
    </source>
</evidence>
<reference evidence="1" key="1">
    <citation type="journal article" date="2022" name="Front. Microbiol.">
        <title>Species classification and novel plasmid identifications in Arcobacter cryaerophilus and Arcobacter cryaerophilus-like organisms.</title>
        <authorList>
            <person name="Zhou G."/>
            <person name="Wang M."/>
            <person name="Wang H."/>
            <person name="Chen X."/>
            <person name="Gu Y."/>
            <person name="Shao Z."/>
            <person name="Zhang J."/>
            <person name="Zhang M."/>
        </authorList>
    </citation>
    <scope>NUCLEOTIDE SEQUENCE</scope>
    <source>
        <strain evidence="1">ICDCAC48</strain>
    </source>
</reference>
<evidence type="ECO:0000313" key="2">
    <source>
        <dbReference type="Proteomes" id="UP001164100"/>
    </source>
</evidence>
<evidence type="ECO:0008006" key="3">
    <source>
        <dbReference type="Google" id="ProtNLM"/>
    </source>
</evidence>
<sequence>MKKSINFDLDTNKLKEVYPNKSYTQAYDDIKRFLTKNGFEHRQGSGYISKEDMTTLEVSDTLKELNKKHTWLKDSCKTIDYYDVGKAFNGLDIFDKVQDKTNFKEQKQDIKKPFKLTRKYKISKDKDISKER</sequence>
<dbReference type="NCBIfam" id="NF041506">
    <property type="entry name" value="VapD"/>
    <property type="match status" value="1"/>
</dbReference>
<protein>
    <recommendedName>
        <fullName evidence="3">Vapd</fullName>
    </recommendedName>
</protein>
<dbReference type="Proteomes" id="UP001164100">
    <property type="component" value="Chromosome"/>
</dbReference>
<proteinExistence type="predicted"/>